<name>A0AC61L5H0_9EURY</name>
<dbReference type="EMBL" id="PQXF01000003">
    <property type="protein sequence ID" value="PXF61735.1"/>
    <property type="molecule type" value="Genomic_DNA"/>
</dbReference>
<sequence length="226" mass="24054">MDIGDIFSDSLGYPSKNLKRVAVLGISFLFSILIIPLLIVIGYALRVIGKSVEGEAEPPAFDELGTMIVDGLKYLVAVIGYFLIPGILMVMGIMPVIASITAGDMMSGGASVIALLTGSGLFLLGVLLAIVISVIANMGIANMAHTGELGAAFRFGEILRIIGSIGWGRYIIWYIVLTIIAMLFSVVGTLIALIPILGFIVYLLLIAPYALIFQCRAIGLIYREGI</sequence>
<dbReference type="Proteomes" id="UP000248329">
    <property type="component" value="Unassembled WGS sequence"/>
</dbReference>
<reference evidence="1" key="1">
    <citation type="submission" date="2018-01" db="EMBL/GenBank/DDBJ databases">
        <authorList>
            <person name="Krukenberg V."/>
        </authorList>
    </citation>
    <scope>NUCLEOTIDE SEQUENCE</scope>
    <source>
        <strain evidence="1">E20ANME2</strain>
    </source>
</reference>
<proteinExistence type="predicted"/>
<evidence type="ECO:0000313" key="2">
    <source>
        <dbReference type="Proteomes" id="UP000248329"/>
    </source>
</evidence>
<evidence type="ECO:0000313" key="1">
    <source>
        <dbReference type="EMBL" id="PXF61735.1"/>
    </source>
</evidence>
<gene>
    <name evidence="1" type="ORF">C4B59_02455</name>
</gene>
<organism evidence="1 2">
    <name type="scientific">Candidatus Methanogaster sp</name>
    <dbReference type="NCBI Taxonomy" id="3386292"/>
    <lineage>
        <taxon>Archaea</taxon>
        <taxon>Methanobacteriati</taxon>
        <taxon>Methanobacteriota</taxon>
        <taxon>Stenosarchaea group</taxon>
        <taxon>Methanomicrobia</taxon>
        <taxon>Methanosarcinales</taxon>
        <taxon>ANME-2 cluster</taxon>
        <taxon>Candidatus Methanogasteraceae</taxon>
        <taxon>Candidatus Methanogaster</taxon>
    </lineage>
</organism>
<protein>
    <submittedName>
        <fullName evidence="1">Uncharacterized protein</fullName>
    </submittedName>
</protein>
<accession>A0AC61L5H0</accession>
<comment type="caution">
    <text evidence="1">The sequence shown here is derived from an EMBL/GenBank/DDBJ whole genome shotgun (WGS) entry which is preliminary data.</text>
</comment>